<comment type="caution">
    <text evidence="2">The sequence shown here is derived from an EMBL/GenBank/DDBJ whole genome shotgun (WGS) entry which is preliminary data.</text>
</comment>
<feature type="compositionally biased region" description="Low complexity" evidence="1">
    <location>
        <begin position="607"/>
        <end position="616"/>
    </location>
</feature>
<feature type="region of interest" description="Disordered" evidence="1">
    <location>
        <begin position="265"/>
        <end position="293"/>
    </location>
</feature>
<name>A0AAN6GFV6_9BASI</name>
<feature type="region of interest" description="Disordered" evidence="1">
    <location>
        <begin position="754"/>
        <end position="783"/>
    </location>
</feature>
<proteinExistence type="predicted"/>
<feature type="region of interest" description="Disordered" evidence="1">
    <location>
        <begin position="681"/>
        <end position="714"/>
    </location>
</feature>
<feature type="compositionally biased region" description="Acidic residues" evidence="1">
    <location>
        <begin position="681"/>
        <end position="690"/>
    </location>
</feature>
<sequence>MSFSPDHSGARGTGRGPGPGPGPGPGGGIALAAAAAILTALATRAALGAAAARGRAIPPISNTSSTSARKIAVSTTTHSLIPAQRPASAAARTAILNHHHHHHASSTTTTTNPLTKGEWSISNITASIKKAAAAAIRTPTRKKHAAFQQIPPPHPLTFHPRPPVHTSSPDPFHTVRIKLAHSHSHNTHLTSHKPIHGPGLHLARNFSTGAGSGSGAFDGASRAVQDHVPLLFRMLFDDEQKKKRMQTGANHRSAYAVAVPAAGAGAGAGAGAARPRRASKARRQRRNTGVRQCRQVRTTLQQPQQQQQQAVCPTAAPPLSTATVENEEQVEVVDSQSLTPAEQDDIYFTKAHVDEAQQRLRDRIGAIRTQLLHGGGDDNPPPDPHIHTVLRIHNDPVNLDHVRVLLPPAVPAHATASTSMLQQQQQQQQQQLDATMTIIIMDLHATQTGGFLADLQQDSPFVTNRLAAAAQCGHALTMPRHEQHPHDYDRPIRTFLRVRTALLSALQLSSQAEGQDRPPLSRTVRRHLGHQLSFTELSLPGLHKADVLQLLGEMLALWEQLPHEREGEGEGEGDQPKPGLSAAEIESALEPMLQEVVTLHQHHSGTRDAPAPAPADADADAEEELELEREMGAIVFRPTIGPTYFGPTTTTIDPDEHSVRTVDSPAAQGLVMPLAPTEELGEQLDDDDDNMATRSDSNPDSDSGSDSSGSSWSFASAPTSLRGLGLQVGSLERDTPWTDLDLDLDVDVEMEMEMDEQDEAEVDSLLGLSSPPATVLAGRSPRE</sequence>
<feature type="compositionally biased region" description="Basic residues" evidence="1">
    <location>
        <begin position="274"/>
        <end position="288"/>
    </location>
</feature>
<reference evidence="2" key="1">
    <citation type="journal article" date="2023" name="PhytoFront">
        <title>Draft Genome Resources of Seven Strains of Tilletia horrida, Causal Agent of Kernel Smut of Rice.</title>
        <authorList>
            <person name="Khanal S."/>
            <person name="Antony Babu S."/>
            <person name="Zhou X.G."/>
        </authorList>
    </citation>
    <scope>NUCLEOTIDE SEQUENCE</scope>
    <source>
        <strain evidence="2">TX3</strain>
    </source>
</reference>
<evidence type="ECO:0000313" key="3">
    <source>
        <dbReference type="Proteomes" id="UP001176521"/>
    </source>
</evidence>
<organism evidence="2 3">
    <name type="scientific">Tilletia horrida</name>
    <dbReference type="NCBI Taxonomy" id="155126"/>
    <lineage>
        <taxon>Eukaryota</taxon>
        <taxon>Fungi</taxon>
        <taxon>Dikarya</taxon>
        <taxon>Basidiomycota</taxon>
        <taxon>Ustilaginomycotina</taxon>
        <taxon>Exobasidiomycetes</taxon>
        <taxon>Tilletiales</taxon>
        <taxon>Tilletiaceae</taxon>
        <taxon>Tilletia</taxon>
    </lineage>
</organism>
<dbReference type="Proteomes" id="UP001176521">
    <property type="component" value="Unassembled WGS sequence"/>
</dbReference>
<feature type="region of interest" description="Disordered" evidence="1">
    <location>
        <begin position="1"/>
        <end position="26"/>
    </location>
</feature>
<gene>
    <name evidence="2" type="ORF">OC842_001328</name>
</gene>
<accession>A0AAN6GFV6</accession>
<keyword evidence="3" id="KW-1185">Reference proteome</keyword>
<protein>
    <submittedName>
        <fullName evidence="2">Uncharacterized protein</fullName>
    </submittedName>
</protein>
<dbReference type="AlphaFoldDB" id="A0AAN6GFV6"/>
<dbReference type="EMBL" id="JAPDMQ010000046">
    <property type="protein sequence ID" value="KAK0538352.1"/>
    <property type="molecule type" value="Genomic_DNA"/>
</dbReference>
<feature type="compositionally biased region" description="Low complexity" evidence="1">
    <location>
        <begin position="695"/>
        <end position="714"/>
    </location>
</feature>
<feature type="region of interest" description="Disordered" evidence="1">
    <location>
        <begin position="599"/>
        <end position="624"/>
    </location>
</feature>
<evidence type="ECO:0000256" key="1">
    <source>
        <dbReference type="SAM" id="MobiDB-lite"/>
    </source>
</evidence>
<evidence type="ECO:0000313" key="2">
    <source>
        <dbReference type="EMBL" id="KAK0538352.1"/>
    </source>
</evidence>